<feature type="region of interest" description="Disordered" evidence="1">
    <location>
        <begin position="383"/>
        <end position="434"/>
    </location>
</feature>
<keyword evidence="4" id="KW-1185">Reference proteome</keyword>
<evidence type="ECO:0000313" key="3">
    <source>
        <dbReference type="EMBL" id="MBH5389583.1"/>
    </source>
</evidence>
<feature type="compositionally biased region" description="Low complexity" evidence="1">
    <location>
        <begin position="419"/>
        <end position="434"/>
    </location>
</feature>
<dbReference type="Proteomes" id="UP001194539">
    <property type="component" value="Unassembled WGS sequence"/>
</dbReference>
<reference evidence="3 4" key="1">
    <citation type="submission" date="2020-07" db="EMBL/GenBank/DDBJ databases">
        <title>Bradyrhizobium diversity isolated from nodules of indigenous legumes of Western Australia.</title>
        <authorList>
            <person name="Klepa M.S."/>
        </authorList>
    </citation>
    <scope>NUCLEOTIDE SEQUENCE [LARGE SCALE GENOMIC DNA]</scope>
    <source>
        <strain evidence="3 4">CNPSo 4019</strain>
    </source>
</reference>
<organism evidence="3 4">
    <name type="scientific">Bradyrhizobium diversitatis</name>
    <dbReference type="NCBI Taxonomy" id="2755406"/>
    <lineage>
        <taxon>Bacteria</taxon>
        <taxon>Pseudomonadati</taxon>
        <taxon>Pseudomonadota</taxon>
        <taxon>Alphaproteobacteria</taxon>
        <taxon>Hyphomicrobiales</taxon>
        <taxon>Nitrobacteraceae</taxon>
        <taxon>Bradyrhizobium</taxon>
    </lineage>
</organism>
<keyword evidence="2" id="KW-0732">Signal</keyword>
<feature type="signal peptide" evidence="2">
    <location>
        <begin position="1"/>
        <end position="30"/>
    </location>
</feature>
<sequence length="434" mass="45542">MNDRRSLLVAVSCPSAVLAGWLVLSLSAHAPALIENSGANVAAVSRAKDVSRLDLADVPRAATIEDGIALTADIAAAVAAAPAPAATAQEMPEGLALAIKLASADPALILPTEAAPAPQISPEPVAIVSEADPAPAPEPVKLASADPTEIVTTDALSPAAIASGPVTPASKPSPPADTVAVLDECFVMEACIDRYLWALYQRTAKEDTIKVQERRAVTVKRKGKTVTVMRSFTKLVDQDFGWKDPKAAERAGMSMMDYVIGGMDKSFKKKLFRTLLAAEAAGLSPGITSAFRDDYRQSIASGLKAASDRSYHGGSTRGGYGHGMAADIVSTQGNNRAQRWVSTEILWKWVDANGKAFGIGRPYLGRDPPHVGPIDGKEYISRRGVATDSKEAANVKPKKTRAASAKPPKAHAAREQKSPAKQQKSAQSAVKPAT</sequence>
<dbReference type="EMBL" id="JACEGD010000024">
    <property type="protein sequence ID" value="MBH5389583.1"/>
    <property type="molecule type" value="Genomic_DNA"/>
</dbReference>
<gene>
    <name evidence="3" type="ORF">H1B27_25355</name>
</gene>
<protein>
    <recommendedName>
        <fullName evidence="5">Peptidase M15</fullName>
    </recommendedName>
</protein>
<evidence type="ECO:0000256" key="1">
    <source>
        <dbReference type="SAM" id="MobiDB-lite"/>
    </source>
</evidence>
<comment type="caution">
    <text evidence="3">The sequence shown here is derived from an EMBL/GenBank/DDBJ whole genome shotgun (WGS) entry which is preliminary data.</text>
</comment>
<evidence type="ECO:0008006" key="5">
    <source>
        <dbReference type="Google" id="ProtNLM"/>
    </source>
</evidence>
<proteinExistence type="predicted"/>
<evidence type="ECO:0000313" key="4">
    <source>
        <dbReference type="Proteomes" id="UP001194539"/>
    </source>
</evidence>
<dbReference type="RefSeq" id="WP_197967918.1">
    <property type="nucleotide sequence ID" value="NZ_JACEGD010000024.1"/>
</dbReference>
<name>A0ABS0P8P1_9BRAD</name>
<accession>A0ABS0P8P1</accession>
<evidence type="ECO:0000256" key="2">
    <source>
        <dbReference type="SAM" id="SignalP"/>
    </source>
</evidence>
<feature type="chain" id="PRO_5045991038" description="Peptidase M15" evidence="2">
    <location>
        <begin position="31"/>
        <end position="434"/>
    </location>
</feature>